<evidence type="ECO:0000259" key="8">
    <source>
        <dbReference type="Pfam" id="PF02777"/>
    </source>
</evidence>
<dbReference type="Proteomes" id="UP000176682">
    <property type="component" value="Unassembled WGS sequence"/>
</dbReference>
<dbReference type="Pfam" id="PF02777">
    <property type="entry name" value="Sod_Fe_C"/>
    <property type="match status" value="1"/>
</dbReference>
<feature type="binding site" evidence="5">
    <location>
        <position position="164"/>
    </location>
    <ligand>
        <name>Mn(2+)</name>
        <dbReference type="ChEBI" id="CHEBI:29035"/>
    </ligand>
</feature>
<dbReference type="AlphaFoldDB" id="A0A1F5FH93"/>
<comment type="function">
    <text evidence="6">Destroys radicals which are normally produced within the cells and which are toxic to biological systems.</text>
</comment>
<dbReference type="InterPro" id="IPR036324">
    <property type="entry name" value="Mn/Fe_SOD_N_sf"/>
</dbReference>
<proteinExistence type="inferred from homology"/>
<evidence type="ECO:0000256" key="1">
    <source>
        <dbReference type="ARBA" id="ARBA00008714"/>
    </source>
</evidence>
<dbReference type="PIRSF" id="PIRSF000349">
    <property type="entry name" value="SODismutase"/>
    <property type="match status" value="1"/>
</dbReference>
<evidence type="ECO:0000256" key="3">
    <source>
        <dbReference type="ARBA" id="ARBA00022723"/>
    </source>
</evidence>
<evidence type="ECO:0000256" key="5">
    <source>
        <dbReference type="PIRSR" id="PIRSR000349-1"/>
    </source>
</evidence>
<dbReference type="InterPro" id="IPR019832">
    <property type="entry name" value="Mn/Fe_SOD_C"/>
</dbReference>
<name>A0A1F5FH93_9BACT</name>
<feature type="binding site" evidence="5">
    <location>
        <position position="28"/>
    </location>
    <ligand>
        <name>Mn(2+)</name>
        <dbReference type="ChEBI" id="CHEBI:29035"/>
    </ligand>
</feature>
<dbReference type="GO" id="GO:0046872">
    <property type="term" value="F:metal ion binding"/>
    <property type="evidence" value="ECO:0007669"/>
    <property type="project" value="UniProtKB-KW"/>
</dbReference>
<dbReference type="InterPro" id="IPR019831">
    <property type="entry name" value="Mn/Fe_SOD_N"/>
</dbReference>
<evidence type="ECO:0000313" key="9">
    <source>
        <dbReference type="EMBL" id="OGD78986.1"/>
    </source>
</evidence>
<protein>
    <recommendedName>
        <fullName evidence="2 6">Superoxide dismutase</fullName>
        <ecNumber evidence="2 6">1.15.1.1</ecNumber>
    </recommendedName>
</protein>
<dbReference type="Pfam" id="PF00081">
    <property type="entry name" value="Sod_Fe_N"/>
    <property type="match status" value="1"/>
</dbReference>
<organism evidence="9 10">
    <name type="scientific">Candidatus Collierbacteria bacterium RIFOXYB1_FULL_49_13</name>
    <dbReference type="NCBI Taxonomy" id="1817728"/>
    <lineage>
        <taxon>Bacteria</taxon>
        <taxon>Candidatus Collieribacteriota</taxon>
    </lineage>
</organism>
<feature type="domain" description="Manganese/iron superoxide dismutase N-terminal" evidence="7">
    <location>
        <begin position="3"/>
        <end position="91"/>
    </location>
</feature>
<dbReference type="FunFam" id="1.10.287.990:FF:000001">
    <property type="entry name" value="Superoxide dismutase"/>
    <property type="match status" value="1"/>
</dbReference>
<feature type="binding site" evidence="5">
    <location>
        <position position="83"/>
    </location>
    <ligand>
        <name>Mn(2+)</name>
        <dbReference type="ChEBI" id="CHEBI:29035"/>
    </ligand>
</feature>
<dbReference type="PROSITE" id="PS00088">
    <property type="entry name" value="SOD_MN"/>
    <property type="match status" value="1"/>
</dbReference>
<comment type="similarity">
    <text evidence="1 6">Belongs to the iron/manganese superoxide dismutase family.</text>
</comment>
<evidence type="ECO:0000256" key="6">
    <source>
        <dbReference type="RuleBase" id="RU000414"/>
    </source>
</evidence>
<sequence>MTQHTLPKLPYAFTALEPYIDAQTMELHYTKHHQTYVDKLNAALAGTPDQVGRSLEDLLTHLDTVPESIRAAVRNHGGGHYNHTHFWQALSPRSSSPEGVLQQLIEATFSSTDGFITKFKEAGLAHFGSGWVWLTIAKNKLEIITTPNQDTPLAQNLTPLLGIDLWEHAYYLKYQNRRADYLDAIFHVINWKQVLLNLSASD</sequence>
<accession>A0A1F5FH93</accession>
<dbReference type="Gene3D" id="3.55.40.20">
    <property type="entry name" value="Iron/manganese superoxide dismutase, C-terminal domain"/>
    <property type="match status" value="1"/>
</dbReference>
<evidence type="ECO:0000259" key="7">
    <source>
        <dbReference type="Pfam" id="PF00081"/>
    </source>
</evidence>
<dbReference type="InterPro" id="IPR019833">
    <property type="entry name" value="Mn/Fe_SOD_BS"/>
</dbReference>
<reference evidence="9 10" key="1">
    <citation type="journal article" date="2016" name="Nat. Commun.">
        <title>Thousands of microbial genomes shed light on interconnected biogeochemical processes in an aquifer system.</title>
        <authorList>
            <person name="Anantharaman K."/>
            <person name="Brown C.T."/>
            <person name="Hug L.A."/>
            <person name="Sharon I."/>
            <person name="Castelle C.J."/>
            <person name="Probst A.J."/>
            <person name="Thomas B.C."/>
            <person name="Singh A."/>
            <person name="Wilkins M.J."/>
            <person name="Karaoz U."/>
            <person name="Brodie E.L."/>
            <person name="Williams K.H."/>
            <person name="Hubbard S.S."/>
            <person name="Banfield J.F."/>
        </authorList>
    </citation>
    <scope>NUCLEOTIDE SEQUENCE [LARGE SCALE GENOMIC DNA]</scope>
</reference>
<dbReference type="EC" id="1.15.1.1" evidence="2 6"/>
<dbReference type="InterPro" id="IPR001189">
    <property type="entry name" value="Mn/Fe_SOD"/>
</dbReference>
<evidence type="ECO:0000256" key="2">
    <source>
        <dbReference type="ARBA" id="ARBA00012682"/>
    </source>
</evidence>
<feature type="domain" description="Manganese/iron superoxide dismutase C-terminal" evidence="8">
    <location>
        <begin position="97"/>
        <end position="194"/>
    </location>
</feature>
<evidence type="ECO:0000313" key="10">
    <source>
        <dbReference type="Proteomes" id="UP000176682"/>
    </source>
</evidence>
<dbReference type="PANTHER" id="PTHR43595:SF2">
    <property type="entry name" value="SMALL RIBOSOMAL SUBUNIT PROTEIN MS42"/>
    <property type="match status" value="1"/>
</dbReference>
<dbReference type="GO" id="GO:0004784">
    <property type="term" value="F:superoxide dismutase activity"/>
    <property type="evidence" value="ECO:0007669"/>
    <property type="project" value="UniProtKB-EC"/>
</dbReference>
<evidence type="ECO:0000256" key="4">
    <source>
        <dbReference type="ARBA" id="ARBA00023002"/>
    </source>
</evidence>
<feature type="binding site" evidence="5">
    <location>
        <position position="168"/>
    </location>
    <ligand>
        <name>Mn(2+)</name>
        <dbReference type="ChEBI" id="CHEBI:29035"/>
    </ligand>
</feature>
<keyword evidence="3 5" id="KW-0479">Metal-binding</keyword>
<dbReference type="PRINTS" id="PR01703">
    <property type="entry name" value="MNSODISMTASE"/>
</dbReference>
<comment type="caution">
    <text evidence="9">The sequence shown here is derived from an EMBL/GenBank/DDBJ whole genome shotgun (WGS) entry which is preliminary data.</text>
</comment>
<dbReference type="SUPFAM" id="SSF46609">
    <property type="entry name" value="Fe,Mn superoxide dismutase (SOD), N-terminal domain"/>
    <property type="match status" value="1"/>
</dbReference>
<dbReference type="Gene3D" id="1.10.287.990">
    <property type="entry name" value="Fe,Mn superoxide dismutase (SOD) domain"/>
    <property type="match status" value="1"/>
</dbReference>
<comment type="catalytic activity">
    <reaction evidence="6">
        <text>2 superoxide + 2 H(+) = H2O2 + O2</text>
        <dbReference type="Rhea" id="RHEA:20696"/>
        <dbReference type="ChEBI" id="CHEBI:15378"/>
        <dbReference type="ChEBI" id="CHEBI:15379"/>
        <dbReference type="ChEBI" id="CHEBI:16240"/>
        <dbReference type="ChEBI" id="CHEBI:18421"/>
        <dbReference type="EC" id="1.15.1.1"/>
    </reaction>
</comment>
<keyword evidence="4 6" id="KW-0560">Oxidoreductase</keyword>
<dbReference type="EMBL" id="MFAM01000028">
    <property type="protein sequence ID" value="OGD78986.1"/>
    <property type="molecule type" value="Genomic_DNA"/>
</dbReference>
<dbReference type="PANTHER" id="PTHR43595">
    <property type="entry name" value="37S RIBOSOMAL PROTEIN S26, MITOCHONDRIAL"/>
    <property type="match status" value="1"/>
</dbReference>
<dbReference type="GO" id="GO:0005737">
    <property type="term" value="C:cytoplasm"/>
    <property type="evidence" value="ECO:0007669"/>
    <property type="project" value="TreeGrafter"/>
</dbReference>
<dbReference type="InterPro" id="IPR036314">
    <property type="entry name" value="SOD_C_sf"/>
</dbReference>
<dbReference type="SUPFAM" id="SSF54719">
    <property type="entry name" value="Fe,Mn superoxide dismutase (SOD), C-terminal domain"/>
    <property type="match status" value="1"/>
</dbReference>
<gene>
    <name evidence="9" type="ORF">A2368_04165</name>
</gene>